<dbReference type="HOGENOM" id="CLU_684249_0_0_1"/>
<reference evidence="3 4" key="1">
    <citation type="journal article" date="2004" name="Science">
        <title>The genome of the diatom Thalassiosira pseudonana: ecology, evolution, and metabolism.</title>
        <authorList>
            <person name="Armbrust E.V."/>
            <person name="Berges J.A."/>
            <person name="Bowler C."/>
            <person name="Green B.R."/>
            <person name="Martinez D."/>
            <person name="Putnam N.H."/>
            <person name="Zhou S."/>
            <person name="Allen A.E."/>
            <person name="Apt K.E."/>
            <person name="Bechner M."/>
            <person name="Brzezinski M.A."/>
            <person name="Chaal B.K."/>
            <person name="Chiovitti A."/>
            <person name="Davis A.K."/>
            <person name="Demarest M.S."/>
            <person name="Detter J.C."/>
            <person name="Glavina T."/>
            <person name="Goodstein D."/>
            <person name="Hadi M.Z."/>
            <person name="Hellsten U."/>
            <person name="Hildebrand M."/>
            <person name="Jenkins B.D."/>
            <person name="Jurka J."/>
            <person name="Kapitonov V.V."/>
            <person name="Kroger N."/>
            <person name="Lau W.W."/>
            <person name="Lane T.W."/>
            <person name="Larimer F.W."/>
            <person name="Lippmeier J.C."/>
            <person name="Lucas S."/>
            <person name="Medina M."/>
            <person name="Montsant A."/>
            <person name="Obornik M."/>
            <person name="Parker M.S."/>
            <person name="Palenik B."/>
            <person name="Pazour G.J."/>
            <person name="Richardson P.M."/>
            <person name="Rynearson T.A."/>
            <person name="Saito M.A."/>
            <person name="Schwartz D.C."/>
            <person name="Thamatrakoln K."/>
            <person name="Valentin K."/>
            <person name="Vardi A."/>
            <person name="Wilkerson F.P."/>
            <person name="Rokhsar D.S."/>
        </authorList>
    </citation>
    <scope>NUCLEOTIDE SEQUENCE [LARGE SCALE GENOMIC DNA]</scope>
    <source>
        <strain evidence="3 4">CCMP1335</strain>
    </source>
</reference>
<protein>
    <recommendedName>
        <fullName evidence="2">Exostosin GT47 domain-containing protein</fullName>
    </recommendedName>
</protein>
<evidence type="ECO:0000256" key="1">
    <source>
        <dbReference type="ARBA" id="ARBA00010271"/>
    </source>
</evidence>
<gene>
    <name evidence="3" type="ORF">THAPSDRAFT_1971</name>
</gene>
<dbReference type="Proteomes" id="UP000001449">
    <property type="component" value="Chromosome 1"/>
</dbReference>
<organism evidence="3 4">
    <name type="scientific">Thalassiosira pseudonana</name>
    <name type="common">Marine diatom</name>
    <name type="synonym">Cyclotella nana</name>
    <dbReference type="NCBI Taxonomy" id="35128"/>
    <lineage>
        <taxon>Eukaryota</taxon>
        <taxon>Sar</taxon>
        <taxon>Stramenopiles</taxon>
        <taxon>Ochrophyta</taxon>
        <taxon>Bacillariophyta</taxon>
        <taxon>Coscinodiscophyceae</taxon>
        <taxon>Thalassiosirophycidae</taxon>
        <taxon>Thalassiosirales</taxon>
        <taxon>Thalassiosiraceae</taxon>
        <taxon>Thalassiosira</taxon>
    </lineage>
</organism>
<dbReference type="GO" id="GO:0016757">
    <property type="term" value="F:glycosyltransferase activity"/>
    <property type="evidence" value="ECO:0007669"/>
    <property type="project" value="InterPro"/>
</dbReference>
<dbReference type="AlphaFoldDB" id="B8BSF9"/>
<dbReference type="PANTHER" id="PTHR11062">
    <property type="entry name" value="EXOSTOSIN HEPARAN SULFATE GLYCOSYLTRANSFERASE -RELATED"/>
    <property type="match status" value="1"/>
</dbReference>
<keyword evidence="4" id="KW-1185">Reference proteome</keyword>
<evidence type="ECO:0000259" key="2">
    <source>
        <dbReference type="Pfam" id="PF03016"/>
    </source>
</evidence>
<dbReference type="PANTHER" id="PTHR11062:SF281">
    <property type="entry name" value="EXOSTOSIN-LIKE 2"/>
    <property type="match status" value="1"/>
</dbReference>
<reference evidence="3 4" key="2">
    <citation type="journal article" date="2008" name="Nature">
        <title>The Phaeodactylum genome reveals the evolutionary history of diatom genomes.</title>
        <authorList>
            <person name="Bowler C."/>
            <person name="Allen A.E."/>
            <person name="Badger J.H."/>
            <person name="Grimwood J."/>
            <person name="Jabbari K."/>
            <person name="Kuo A."/>
            <person name="Maheswari U."/>
            <person name="Martens C."/>
            <person name="Maumus F."/>
            <person name="Otillar R.P."/>
            <person name="Rayko E."/>
            <person name="Salamov A."/>
            <person name="Vandepoele K."/>
            <person name="Beszteri B."/>
            <person name="Gruber A."/>
            <person name="Heijde M."/>
            <person name="Katinka M."/>
            <person name="Mock T."/>
            <person name="Valentin K."/>
            <person name="Verret F."/>
            <person name="Berges J.A."/>
            <person name="Brownlee C."/>
            <person name="Cadoret J.P."/>
            <person name="Chiovitti A."/>
            <person name="Choi C.J."/>
            <person name="Coesel S."/>
            <person name="De Martino A."/>
            <person name="Detter J.C."/>
            <person name="Durkin C."/>
            <person name="Falciatore A."/>
            <person name="Fournet J."/>
            <person name="Haruta M."/>
            <person name="Huysman M.J."/>
            <person name="Jenkins B.D."/>
            <person name="Jiroutova K."/>
            <person name="Jorgensen R.E."/>
            <person name="Joubert Y."/>
            <person name="Kaplan A."/>
            <person name="Kroger N."/>
            <person name="Kroth P.G."/>
            <person name="La Roche J."/>
            <person name="Lindquist E."/>
            <person name="Lommer M."/>
            <person name="Martin-Jezequel V."/>
            <person name="Lopez P.J."/>
            <person name="Lucas S."/>
            <person name="Mangogna M."/>
            <person name="McGinnis K."/>
            <person name="Medlin L.K."/>
            <person name="Montsant A."/>
            <person name="Oudot-Le Secq M.P."/>
            <person name="Napoli C."/>
            <person name="Obornik M."/>
            <person name="Parker M.S."/>
            <person name="Petit J.L."/>
            <person name="Porcel B.M."/>
            <person name="Poulsen N."/>
            <person name="Robison M."/>
            <person name="Rychlewski L."/>
            <person name="Rynearson T.A."/>
            <person name="Schmutz J."/>
            <person name="Shapiro H."/>
            <person name="Siaut M."/>
            <person name="Stanley M."/>
            <person name="Sussman M.R."/>
            <person name="Taylor A.R."/>
            <person name="Vardi A."/>
            <person name="von Dassow P."/>
            <person name="Vyverman W."/>
            <person name="Willis A."/>
            <person name="Wyrwicz L.S."/>
            <person name="Rokhsar D.S."/>
            <person name="Weissenbach J."/>
            <person name="Armbrust E.V."/>
            <person name="Green B.R."/>
            <person name="Van de Peer Y."/>
            <person name="Grigoriev I.V."/>
        </authorList>
    </citation>
    <scope>NUCLEOTIDE SEQUENCE [LARGE SCALE GENOMIC DNA]</scope>
    <source>
        <strain evidence="3 4">CCMP1335</strain>
    </source>
</reference>
<accession>B8BSF9</accession>
<dbReference type="GeneID" id="7446811"/>
<evidence type="ECO:0000313" key="4">
    <source>
        <dbReference type="Proteomes" id="UP000001449"/>
    </source>
</evidence>
<feature type="domain" description="Exostosin GT47" evidence="2">
    <location>
        <begin position="237"/>
        <end position="306"/>
    </location>
</feature>
<dbReference type="PaxDb" id="35128-Thaps1971"/>
<comment type="similarity">
    <text evidence="1">Belongs to the glycosyltransferase 47 family.</text>
</comment>
<dbReference type="InterPro" id="IPR040911">
    <property type="entry name" value="Exostosin_GT47"/>
</dbReference>
<dbReference type="Pfam" id="PF03016">
    <property type="entry name" value="Exostosin_GT47"/>
    <property type="match status" value="1"/>
</dbReference>
<dbReference type="EMBL" id="CM000638">
    <property type="protein sequence ID" value="EED96714.1"/>
    <property type="molecule type" value="Genomic_DNA"/>
</dbReference>
<dbReference type="eggNOG" id="ENOG502T9P5">
    <property type="taxonomic scope" value="Eukaryota"/>
</dbReference>
<dbReference type="RefSeq" id="XP_002287073.1">
    <property type="nucleotide sequence ID" value="XM_002287037.1"/>
</dbReference>
<proteinExistence type="inferred from homology"/>
<dbReference type="InterPro" id="IPR004263">
    <property type="entry name" value="Exostosin"/>
</dbReference>
<evidence type="ECO:0000313" key="3">
    <source>
        <dbReference type="EMBL" id="EED96714.1"/>
    </source>
</evidence>
<sequence length="403" mass="46514">MTLRYIRVKAQNPKDAGTWGNHDWTRRFRPYAIGEIRFYEALEQYKHLNLRTFNIHEADFVLVPITLGAVIFFGSPTDVSYAFRHLLDNEPFFKAHPEKHLYITNNERLFRGGYEDLKLFNGCCGITLDLMKRISKGILVKDFDAPYFRQYIWNHPETENGKTWQSYGETRPLFQYQWSIGYAHEASNDNYPFIDAEDYDIWSKKNITFFYRSPTAAEGEADKLIHPPSAIGQTVRHEHWLREFSGSKYCIVIRGDNPSSRSLYAAIRMGCLPVIVSHALPYYQPIFRSLVTYDDFSISIDEGAFLSKPAESLNSAIQSLSESDLRLKVRGLSLLQRLLVLDHPKSLFVSAFVHETVVRQLDHHPYLFMGNSSSFTLNKEGSLGQDTLSLYDDAEREMMNVTG</sequence>
<dbReference type="InParanoid" id="B8BSF9"/>
<name>B8BSF9_THAPS</name>
<dbReference type="KEGG" id="tps:THAPSDRAFT_1971"/>